<proteinExistence type="predicted"/>
<reference evidence="3 4" key="1">
    <citation type="submission" date="2020-08" db="EMBL/GenBank/DDBJ databases">
        <title>Genome public.</title>
        <authorList>
            <person name="Liu C."/>
            <person name="Sun Q."/>
        </authorList>
    </citation>
    <scope>NUCLEOTIDE SEQUENCE [LARGE SCALE GENOMIC DNA]</scope>
    <source>
        <strain evidence="3 4">NSJ-34</strain>
    </source>
</reference>
<dbReference type="SMART" id="SM00635">
    <property type="entry name" value="BID_2"/>
    <property type="match status" value="11"/>
</dbReference>
<evidence type="ECO:0000313" key="3">
    <source>
        <dbReference type="EMBL" id="MBC5674040.1"/>
    </source>
</evidence>
<evidence type="ECO:0000259" key="2">
    <source>
        <dbReference type="PROSITE" id="PS50835"/>
    </source>
</evidence>
<dbReference type="InterPro" id="IPR003343">
    <property type="entry name" value="Big_2"/>
</dbReference>
<protein>
    <submittedName>
        <fullName evidence="3">Ig domain-containing protein</fullName>
    </submittedName>
</protein>
<dbReference type="EMBL" id="JACOOU010000008">
    <property type="protein sequence ID" value="MBC5674040.1"/>
    <property type="molecule type" value="Genomic_DNA"/>
</dbReference>
<feature type="domain" description="Ig-like" evidence="2">
    <location>
        <begin position="2650"/>
        <end position="2743"/>
    </location>
</feature>
<evidence type="ECO:0000313" key="4">
    <source>
        <dbReference type="Proteomes" id="UP000654573"/>
    </source>
</evidence>
<dbReference type="PANTHER" id="PTHR23019">
    <property type="entry name" value="NUCLEAR PORE MEMBRANE GLYCOPROTEIN GP210-RELATED"/>
    <property type="match status" value="1"/>
</dbReference>
<name>A0ABR7FFR6_9FIRM</name>
<evidence type="ECO:0000256" key="1">
    <source>
        <dbReference type="SAM" id="MobiDB-lite"/>
    </source>
</evidence>
<organism evidence="3 4">
    <name type="scientific">Blautia celeris</name>
    <dbReference type="NCBI Taxonomy" id="2763026"/>
    <lineage>
        <taxon>Bacteria</taxon>
        <taxon>Bacillati</taxon>
        <taxon>Bacillota</taxon>
        <taxon>Clostridia</taxon>
        <taxon>Lachnospirales</taxon>
        <taxon>Lachnospiraceae</taxon>
        <taxon>Blautia</taxon>
    </lineage>
</organism>
<dbReference type="Proteomes" id="UP000654573">
    <property type="component" value="Unassembled WGS sequence"/>
</dbReference>
<sequence>MRKRFQRVMAWMLTVLMILTYIPTDVWASGQNVQENEVQQEETDLSALSNESKEKSDESEDSDQEKRNDVLSEDAEGNAETGSIDDNRVTTLENEQVTVESLEIISMPYRTSYYCGFEEIEPYVSIYGIELLASYSNGHTETITADYTESPQDSYGNILYLEKDSRWLETPGEYEIILHLGDAEVKVPIKTQDVFETVPVLDEEDTVLKFEKDTSGNWCTWAVIKPSETGTYALKRNFDNTRLEMYKSDGTYVGEYWGAVSRWKLEAGESYVCFCRDYDYSEDNFYKASLQKTAGVEKVEIIHQPYSTSYVQELDRQFYFSSEGIGLRVTYDNGDTTFLGYDEDGNYIDEDKYGNYYWQNESDWDEIISKPGIYDVYVGVDEVEADEPVKIQVLPLENIPQITEANYFSIGMSKEKREWKKVIPSKSGQYNISVSEWTYIYILDENFEQIDADYAMDMSAPMDAGKTYYVCFQSDNLREYAGIVQSVPQVTALTMLQEPVKKKYIKNLDYNYYLNDLELELTYEDGSTYTMSWDEIGENGDWKDSYGNYLRVKILKDGSEGEWTSEAGTYEMVLSVQEQSVSLEIVVEEISSENVPVLTDTDQEFFYEAAGNTYVQFVPEEDGVYGLRFQNPVNCRKYNQETGGYEYYDGEQINLALSGGTACYLEISKMYEEDVSFIASVERIPDLESVTIVSEPVETSYILGLTDGEIILDGMKLQLNYRDGETTYINYKKDENNQDKYGTQVIYQGLKDVNGEVTKPGIYKAEIQIGTIVKEVQITIKSLSEIDPINLEAGNTIEGKMGIGFQYFSFTAPETKDYYIKMDEARYVFWKEKDAGALNSMWADNGLLEFKGGKTYILAVEFRKESNYKITIGKIPEIKALQLKKPPCTEYYYGLQKSLEDYELRYEVIYENGEKEILSRYDTTKYGMNLSEESPFDQWNLKDEKGNLPVGDYQTVYRLGKASMNVTISILSLEGLDYLKEGEYLFLKGDQVLRFVPKETGDYRLMFREAGNITVYDSEYEYYCGDSYGSDVLIESMDKDKTYYFVIQYSHNSGTDQAIMIEKEKTVVGFQADTSNMQTVYRQYLDNVNFDELYLKAIYDDGTREKLYDYSSGVSIDFQTVGLPLEKVGTYPVKISYKGAETTFNIECVPADTGELPLLEEDETNVIPFLMDEARKTVRFIPSQTSQYVFSVKNAYHDESIQIWDDSGECIIEKNDWLDHGVAVDLVEGKEYLISLTADYKCSLELKVSSVSDKIVNMQFDKSSIKDYYLYDDWGPGSDEYAIAVDVEYESGEKEILKSGQKGKYGAAMTISVRQNGREDNKVTASYLDHSISGTLNLCTIENAPLDIVKLGKNTLDVNRQVIYYKFTPEEDGIYKYCVNYDMISQTSRFTSADGTIQTELKKGTTYYLSHYIAPETKRVEITVEKVKEVSKIEIKKKPDKTVYAADWDYDVENKGLVIHASYSDGTDRDIALEDLAFEGFSVDYPDIDGLLYNTGPGDYKGVVSWRDVSASFDIKVLPSKDISQEVKENEIQTSEGRGRKLYKFMPQKDGVYWYVSDVYTAVKDESGHEADIVYTQQMGFQKLMRLEKGKWYFFNVDFTMANQKFYIFPQKSVADIQVKNNTVTVMEGSSLYSLEEDAVIIYEDGSKDTLNYGEVLETGGSLELISLKGTRVIGKQPIVLKFLDKMINCTLNVIPEEEYEMKEFKIGESQSLEQSWVYFKFRTSDKPYYRFFTDSEESVRLQFYSKGYINTSHLMPVYASKDVPAIVKLEPNTTYRLSVNGKAGNSLNAVGVSGLEKIEVLNKGQEELFQGEYINQDTIEAYYYGSKLKITDTDGNSWTEVYNPYMNRSIIQVGLEQQAGIEKSGKCKTWIDYCGKKITQTLPITAISKSKNLIDLGDGAKSQFKRNASRWKQVYKITPSMDGAYKINMNTLEPVWNVEIKLVDEEGQKLIDTQNNIGKAFAMEESLTKGKSYYLIITSYPLLTGEQTASVEFLPKTILVPVKEVKLNAAQLNFAKLNETKQLTASVTPENATNKTVIWTTSNEKVAQVSNGKVTSKGPGTCTITASAGGISAICKVSVKSPAEKITLNKTSATVYTGKTYTLVPDLTPSNSTDSVTWTSSNTKVAKVSSKGVVTGVAKGTATITAKTTSGKTAACKVTVKIAATKVTLSKTSVTVNKGKTYTLKATMSPSGANDSLQWSSSNSKVAKVSTSGVVTGVARGSATITVKTGSGKTASCKVTVKVPSTKVSLSKTSVSLNKGKTYTLKGTMSPSDSTDSLKWSSSNTKVAKVSSSGVVTGVEKGSAVITVKTISGKTATCKVTVKIPSTKVTMSKTSISVNVGKTYTLKGTMSPSNTTDTLKWSSSDTKIAKVSSTGVVTAVAKGSATITVKTTSGKTATCKVTVKVPSTKVTMSKTSVSINVGKTYTLKGTMSPSNTTDTLKWSSSNTKIAKVSSTGVVTAVAKGSATITVKTTSGKTATCKVTVKVPSTKVTMSKTSVSINVGKTYTLKGTMSPSNTTDTLKWSSSNTKIAKVSSTGVVTAVAKGSATITVKTTSGKTATCKVTVKVPSTKVTMSKTSVSINVGKTYTLKGTMSPSNTTDTLKWSSSNTKIAKVSSTGVVTAVVKGSATITVKTTSGKTATCKVTVKVPSTKVTMSKTSISINKGKTYTLKGTMSPSNTTDTLKWSSSNTKVAKVSSTGVVTAVEKGTATITVKTTSGKTATCKVTVKIPSTKVALSKTSISVYKGKTYTLKGTLTPGNSTDTLKWSSSNTKVATVSGSGVVKGISAGTASITVKTSSGKTATCKVTVKEIKAASIQFDSGEMNLTSGQSIKAGITVLPANTTDSITWSSSDDSIVRVSSDGVITAVKEGEASVEAKTSSGKKCSCKITVSASTDNTEETAQ</sequence>
<dbReference type="InterPro" id="IPR008964">
    <property type="entry name" value="Invasin/intimin_cell_adhesion"/>
</dbReference>
<keyword evidence="4" id="KW-1185">Reference proteome</keyword>
<accession>A0ABR7FFR6</accession>
<comment type="caution">
    <text evidence="3">The sequence shown here is derived from an EMBL/GenBank/DDBJ whole genome shotgun (WGS) entry which is preliminary data.</text>
</comment>
<dbReference type="Pfam" id="PF02368">
    <property type="entry name" value="Big_2"/>
    <property type="match status" value="11"/>
</dbReference>
<gene>
    <name evidence="3" type="ORF">H8S76_17480</name>
</gene>
<dbReference type="PROSITE" id="PS50835">
    <property type="entry name" value="IG_LIKE"/>
    <property type="match status" value="1"/>
</dbReference>
<feature type="region of interest" description="Disordered" evidence="1">
    <location>
        <begin position="34"/>
        <end position="88"/>
    </location>
</feature>
<dbReference type="InterPro" id="IPR045197">
    <property type="entry name" value="NUP210-like"/>
</dbReference>
<dbReference type="RefSeq" id="WP_118593811.1">
    <property type="nucleotide sequence ID" value="NZ_JACOOU010000008.1"/>
</dbReference>
<dbReference type="Gene3D" id="2.60.40.1080">
    <property type="match status" value="11"/>
</dbReference>
<dbReference type="PANTHER" id="PTHR23019:SF0">
    <property type="entry name" value="NUCLEAR PORE MEMBRANE GLYCOPROTEIN 210"/>
    <property type="match status" value="1"/>
</dbReference>
<dbReference type="SUPFAM" id="SSF49373">
    <property type="entry name" value="Invasin/intimin cell-adhesion fragments"/>
    <property type="match status" value="11"/>
</dbReference>
<dbReference type="InterPro" id="IPR007110">
    <property type="entry name" value="Ig-like_dom"/>
</dbReference>
<dbReference type="Gene3D" id="2.60.40.3630">
    <property type="match status" value="2"/>
</dbReference>